<evidence type="ECO:0000256" key="3">
    <source>
        <dbReference type="ARBA" id="ARBA00022475"/>
    </source>
</evidence>
<dbReference type="EMBL" id="PGET01000001">
    <property type="protein sequence ID" value="PJJ28080.1"/>
    <property type="molecule type" value="Genomic_DNA"/>
</dbReference>
<gene>
    <name evidence="9" type="ORF">H171_1568</name>
</gene>
<dbReference type="SUPFAM" id="SSF161098">
    <property type="entry name" value="MetI-like"/>
    <property type="match status" value="1"/>
</dbReference>
<feature type="transmembrane region" description="Helical" evidence="7">
    <location>
        <begin position="9"/>
        <end position="34"/>
    </location>
</feature>
<comment type="subcellular location">
    <subcellularLocation>
        <location evidence="1 7">Cell membrane</location>
        <topology evidence="1 7">Multi-pass membrane protein</topology>
    </subcellularLocation>
</comment>
<dbReference type="InterPro" id="IPR035906">
    <property type="entry name" value="MetI-like_sf"/>
</dbReference>
<keyword evidence="2 7" id="KW-0813">Transport</keyword>
<dbReference type="Gene3D" id="1.10.3720.10">
    <property type="entry name" value="MetI-like"/>
    <property type="match status" value="1"/>
</dbReference>
<feature type="transmembrane region" description="Helical" evidence="7">
    <location>
        <begin position="74"/>
        <end position="93"/>
    </location>
</feature>
<evidence type="ECO:0000256" key="4">
    <source>
        <dbReference type="ARBA" id="ARBA00022692"/>
    </source>
</evidence>
<dbReference type="InterPro" id="IPR000515">
    <property type="entry name" value="MetI-like"/>
</dbReference>
<evidence type="ECO:0000256" key="6">
    <source>
        <dbReference type="ARBA" id="ARBA00023136"/>
    </source>
</evidence>
<feature type="transmembrane region" description="Helical" evidence="7">
    <location>
        <begin position="138"/>
        <end position="161"/>
    </location>
</feature>
<evidence type="ECO:0000313" key="9">
    <source>
        <dbReference type="EMBL" id="PJJ28080.1"/>
    </source>
</evidence>
<dbReference type="AlphaFoldDB" id="A0A2M8Z3R8"/>
<dbReference type="GO" id="GO:0005886">
    <property type="term" value="C:plasma membrane"/>
    <property type="evidence" value="ECO:0007669"/>
    <property type="project" value="UniProtKB-SubCell"/>
</dbReference>
<dbReference type="Proteomes" id="UP000231092">
    <property type="component" value="Unassembled WGS sequence"/>
</dbReference>
<keyword evidence="3" id="KW-1003">Cell membrane</keyword>
<dbReference type="PROSITE" id="PS50928">
    <property type="entry name" value="ABC_TM1"/>
    <property type="match status" value="1"/>
</dbReference>
<keyword evidence="5 7" id="KW-1133">Transmembrane helix</keyword>
<evidence type="ECO:0000256" key="5">
    <source>
        <dbReference type="ARBA" id="ARBA00022989"/>
    </source>
</evidence>
<proteinExistence type="inferred from homology"/>
<dbReference type="PANTHER" id="PTHR43744:SF12">
    <property type="entry name" value="ABC TRANSPORTER PERMEASE PROTEIN MG189-RELATED"/>
    <property type="match status" value="1"/>
</dbReference>
<evidence type="ECO:0000256" key="7">
    <source>
        <dbReference type="RuleBase" id="RU363032"/>
    </source>
</evidence>
<dbReference type="CDD" id="cd06261">
    <property type="entry name" value="TM_PBP2"/>
    <property type="match status" value="1"/>
</dbReference>
<dbReference type="PANTHER" id="PTHR43744">
    <property type="entry name" value="ABC TRANSPORTER PERMEASE PROTEIN MG189-RELATED-RELATED"/>
    <property type="match status" value="1"/>
</dbReference>
<sequence>MAQKTNKTVIVNTILSVLGLVWITPLIFTVLNIVKTKQEYNMGSFWQLPEGFNLVDNIKTVIDSGILSSIGASFLYAVLGSGFSAFIGLLAAYALTHLRIRGKMFWFLFIYSGTIFPFQVYLIPIYKGYFKLGLYDTSLGMVLFYTAICIPFCMFVLRNFFLGISKEVCESAKIDGASDWKTLLYIFVPMAKAPLSILFLSQFTWSWNDLMFGLTFTKSTNVRPVMASMSMLSKGNAPALFLACILVSIPTIILFIFLQNNFEAGMAYTSK</sequence>
<evidence type="ECO:0000313" key="10">
    <source>
        <dbReference type="Proteomes" id="UP000231092"/>
    </source>
</evidence>
<keyword evidence="6 7" id="KW-0472">Membrane</keyword>
<name>A0A2M8Z3R8_9FIRM</name>
<comment type="similarity">
    <text evidence="7">Belongs to the binding-protein-dependent transport system permease family.</text>
</comment>
<accession>A0A2M8Z3R8</accession>
<feature type="domain" description="ABC transmembrane type-1" evidence="8">
    <location>
        <begin position="70"/>
        <end position="258"/>
    </location>
</feature>
<dbReference type="RefSeq" id="WP_100304618.1">
    <property type="nucleotide sequence ID" value="NZ_PGET01000001.1"/>
</dbReference>
<dbReference type="Pfam" id="PF00528">
    <property type="entry name" value="BPD_transp_1"/>
    <property type="match status" value="1"/>
</dbReference>
<evidence type="ECO:0000259" key="8">
    <source>
        <dbReference type="PROSITE" id="PS50928"/>
    </source>
</evidence>
<evidence type="ECO:0000256" key="1">
    <source>
        <dbReference type="ARBA" id="ARBA00004651"/>
    </source>
</evidence>
<comment type="caution">
    <text evidence="9">The sequence shown here is derived from an EMBL/GenBank/DDBJ whole genome shotgun (WGS) entry which is preliminary data.</text>
</comment>
<reference evidence="9 10" key="1">
    <citation type="submission" date="2017-11" db="EMBL/GenBank/DDBJ databases">
        <title>Understudied soil microbes with underappreciated capabilities: Untangling the Clostridium saccharolyticum group.</title>
        <authorList>
            <person name="Leschine S."/>
        </authorList>
    </citation>
    <scope>NUCLEOTIDE SEQUENCE [LARGE SCALE GENOMIC DNA]</scope>
    <source>
        <strain evidence="9 10">18A</strain>
    </source>
</reference>
<organism evidence="9 10">
    <name type="scientific">[Clostridium] celerecrescens 18A</name>
    <dbReference type="NCBI Taxonomy" id="1286362"/>
    <lineage>
        <taxon>Bacteria</taxon>
        <taxon>Bacillati</taxon>
        <taxon>Bacillota</taxon>
        <taxon>Clostridia</taxon>
        <taxon>Lachnospirales</taxon>
        <taxon>Lachnospiraceae</taxon>
        <taxon>Lacrimispora</taxon>
    </lineage>
</organism>
<feature type="transmembrane region" description="Helical" evidence="7">
    <location>
        <begin position="239"/>
        <end position="258"/>
    </location>
</feature>
<feature type="transmembrane region" description="Helical" evidence="7">
    <location>
        <begin position="182"/>
        <end position="205"/>
    </location>
</feature>
<feature type="transmembrane region" description="Helical" evidence="7">
    <location>
        <begin position="105"/>
        <end position="126"/>
    </location>
</feature>
<evidence type="ECO:0000256" key="2">
    <source>
        <dbReference type="ARBA" id="ARBA00022448"/>
    </source>
</evidence>
<dbReference type="GO" id="GO:0055085">
    <property type="term" value="P:transmembrane transport"/>
    <property type="evidence" value="ECO:0007669"/>
    <property type="project" value="InterPro"/>
</dbReference>
<dbReference type="OrthoDB" id="187395at2"/>
<keyword evidence="4 7" id="KW-0812">Transmembrane</keyword>
<protein>
    <submittedName>
        <fullName evidence="9">Multiple sugar transport system permease protein</fullName>
    </submittedName>
</protein>
<keyword evidence="9" id="KW-0762">Sugar transport</keyword>